<protein>
    <submittedName>
        <fullName evidence="1">Uncharacterized protein</fullName>
    </submittedName>
</protein>
<reference evidence="1" key="2">
    <citation type="journal article" date="2015" name="Data Brief">
        <title>Shoot transcriptome of the giant reed, Arundo donax.</title>
        <authorList>
            <person name="Barrero R.A."/>
            <person name="Guerrero F.D."/>
            <person name="Moolhuijzen P."/>
            <person name="Goolsby J.A."/>
            <person name="Tidwell J."/>
            <person name="Bellgard S.E."/>
            <person name="Bellgard M.I."/>
        </authorList>
    </citation>
    <scope>NUCLEOTIDE SEQUENCE</scope>
    <source>
        <tissue evidence="1">Shoot tissue taken approximately 20 cm above the soil surface</tissue>
    </source>
</reference>
<organism evidence="1">
    <name type="scientific">Arundo donax</name>
    <name type="common">Giant reed</name>
    <name type="synonym">Donax arundinaceus</name>
    <dbReference type="NCBI Taxonomy" id="35708"/>
    <lineage>
        <taxon>Eukaryota</taxon>
        <taxon>Viridiplantae</taxon>
        <taxon>Streptophyta</taxon>
        <taxon>Embryophyta</taxon>
        <taxon>Tracheophyta</taxon>
        <taxon>Spermatophyta</taxon>
        <taxon>Magnoliopsida</taxon>
        <taxon>Liliopsida</taxon>
        <taxon>Poales</taxon>
        <taxon>Poaceae</taxon>
        <taxon>PACMAD clade</taxon>
        <taxon>Arundinoideae</taxon>
        <taxon>Arundineae</taxon>
        <taxon>Arundo</taxon>
    </lineage>
</organism>
<sequence length="61" mass="7018">MSYFEDTKPITKCNLIVPYIYLDTKPVTMRFSLTSLPSPSLLFSLPLFPALFHLRLRCIPA</sequence>
<dbReference type="EMBL" id="GBRH01175927">
    <property type="protein sequence ID" value="JAE21969.1"/>
    <property type="molecule type" value="Transcribed_RNA"/>
</dbReference>
<name>A0A0A9GET6_ARUDO</name>
<evidence type="ECO:0000313" key="1">
    <source>
        <dbReference type="EMBL" id="JAE21969.1"/>
    </source>
</evidence>
<proteinExistence type="predicted"/>
<dbReference type="AlphaFoldDB" id="A0A0A9GET6"/>
<accession>A0A0A9GET6</accession>
<reference evidence="1" key="1">
    <citation type="submission" date="2014-09" db="EMBL/GenBank/DDBJ databases">
        <authorList>
            <person name="Magalhaes I.L.F."/>
            <person name="Oliveira U."/>
            <person name="Santos F.R."/>
            <person name="Vidigal T.H.D.A."/>
            <person name="Brescovit A.D."/>
            <person name="Santos A.J."/>
        </authorList>
    </citation>
    <scope>NUCLEOTIDE SEQUENCE</scope>
    <source>
        <tissue evidence="1">Shoot tissue taken approximately 20 cm above the soil surface</tissue>
    </source>
</reference>